<dbReference type="InterPro" id="IPR046357">
    <property type="entry name" value="PPIase_dom_sf"/>
</dbReference>
<dbReference type="GO" id="GO:0003755">
    <property type="term" value="F:peptidyl-prolyl cis-trans isomerase activity"/>
    <property type="evidence" value="ECO:0007669"/>
    <property type="project" value="UniProtKB-KW"/>
</dbReference>
<sequence>MKKITALLCSVIFLYSQFIQAKVQYDIKNPNIVATMGELVLSADTVEMFWHAYNHPSRPITPPQAMQRIIDDALLAQHARQTLALDVLNSANKVGFANDVMLEDRATALIRKTYEKDLVTTIKLLPKGLDSLYHFNDEITEVKLENLMTLKAALMIKASPKQEAIAKKTIIANIDFSPANLTSRLKQLSLWDIYRRQNVQGRLAIHKADLNHLKGQVKQRIGSLVVLAWAEENLSSQDYSAIKQILLNEQQKTRLLESMGLHADVHDDNPALREKAKSISEEKIKQFYQTNKEEFEVVERVKVRHIRVDNQELADQVVAEIKAGLDFSAAIKKYSIADDKNAPIPGDLGWLKRSDKNRSWLHAVAFMQQAGKVSAPFRSPQNQGDIVYEILFADKRIDGHLPYTDPTVHYEASRDIALKELREEFASLQSRLRNSADIHLNQAALN</sequence>
<dbReference type="Gene3D" id="3.10.50.40">
    <property type="match status" value="1"/>
</dbReference>
<dbReference type="KEGG" id="oai:OLEAN_C36130"/>
<protein>
    <recommendedName>
        <fullName evidence="3">peptidylprolyl isomerase</fullName>
        <ecNumber evidence="3">5.2.1.8</ecNumber>
    </recommendedName>
</protein>
<dbReference type="OrthoDB" id="9812372at2"/>
<feature type="chain" id="PRO_5004383574" description="peptidylprolyl isomerase" evidence="6">
    <location>
        <begin position="22"/>
        <end position="446"/>
    </location>
</feature>
<gene>
    <name evidence="8" type="ORF">OLEAN_C36130</name>
</gene>
<keyword evidence="5 8" id="KW-0413">Isomerase</keyword>
<evidence type="ECO:0000313" key="8">
    <source>
        <dbReference type="EMBL" id="CCK77789.1"/>
    </source>
</evidence>
<dbReference type="PROSITE" id="PS50198">
    <property type="entry name" value="PPIC_PPIASE_2"/>
    <property type="match status" value="1"/>
</dbReference>
<evidence type="ECO:0000256" key="3">
    <source>
        <dbReference type="ARBA" id="ARBA00013194"/>
    </source>
</evidence>
<dbReference type="SUPFAM" id="SSF54534">
    <property type="entry name" value="FKBP-like"/>
    <property type="match status" value="1"/>
</dbReference>
<keyword evidence="6" id="KW-0732">Signal</keyword>
<dbReference type="EMBL" id="FO203512">
    <property type="protein sequence ID" value="CCK77789.1"/>
    <property type="molecule type" value="Genomic_DNA"/>
</dbReference>
<organism evidence="8 9">
    <name type="scientific">Oleispira antarctica RB-8</name>
    <dbReference type="NCBI Taxonomy" id="698738"/>
    <lineage>
        <taxon>Bacteria</taxon>
        <taxon>Pseudomonadati</taxon>
        <taxon>Pseudomonadota</taxon>
        <taxon>Gammaproteobacteria</taxon>
        <taxon>Oceanospirillales</taxon>
        <taxon>Oceanospirillaceae</taxon>
        <taxon>Oleispira</taxon>
    </lineage>
</organism>
<dbReference type="PANTHER" id="PTHR47245:SF2">
    <property type="entry name" value="PEPTIDYL-PROLYL CIS-TRANS ISOMERASE HP_0175-RELATED"/>
    <property type="match status" value="1"/>
</dbReference>
<dbReference type="HOGENOM" id="CLU_613705_0_0_6"/>
<dbReference type="Proteomes" id="UP000032749">
    <property type="component" value="Chromosome"/>
</dbReference>
<name>R4YV91_OLEAN</name>
<dbReference type="InterPro" id="IPR000297">
    <property type="entry name" value="PPIase_PpiC"/>
</dbReference>
<evidence type="ECO:0000256" key="2">
    <source>
        <dbReference type="ARBA" id="ARBA00007656"/>
    </source>
</evidence>
<evidence type="ECO:0000313" key="9">
    <source>
        <dbReference type="Proteomes" id="UP000032749"/>
    </source>
</evidence>
<evidence type="ECO:0000256" key="5">
    <source>
        <dbReference type="PROSITE-ProRule" id="PRU00278"/>
    </source>
</evidence>
<accession>R4YV91</accession>
<proteinExistence type="inferred from homology"/>
<evidence type="ECO:0000256" key="1">
    <source>
        <dbReference type="ARBA" id="ARBA00000971"/>
    </source>
</evidence>
<dbReference type="EC" id="5.2.1.8" evidence="3"/>
<comment type="catalytic activity">
    <reaction evidence="1">
        <text>[protein]-peptidylproline (omega=180) = [protein]-peptidylproline (omega=0)</text>
        <dbReference type="Rhea" id="RHEA:16237"/>
        <dbReference type="Rhea" id="RHEA-COMP:10747"/>
        <dbReference type="Rhea" id="RHEA-COMP:10748"/>
        <dbReference type="ChEBI" id="CHEBI:83833"/>
        <dbReference type="ChEBI" id="CHEBI:83834"/>
        <dbReference type="EC" id="5.2.1.8"/>
    </reaction>
</comment>
<evidence type="ECO:0000256" key="4">
    <source>
        <dbReference type="ARBA" id="ARBA00023110"/>
    </source>
</evidence>
<feature type="signal peptide" evidence="6">
    <location>
        <begin position="1"/>
        <end position="21"/>
    </location>
</feature>
<evidence type="ECO:0000256" key="6">
    <source>
        <dbReference type="SAM" id="SignalP"/>
    </source>
</evidence>
<dbReference type="STRING" id="698738.OLEAN_C36130"/>
<reference evidence="8 9" key="1">
    <citation type="journal article" date="2013" name="Nat. Commun.">
        <title>Genome sequence and functional genomic analysis of the oil-degrading bacterium Oleispira antarctica.</title>
        <authorList>
            <person name="Kube M."/>
            <person name="Chernikova T.N."/>
            <person name="Al-Ramahi Y."/>
            <person name="Beloqui A."/>
            <person name="Lopez-Cortez N."/>
            <person name="Guazzaroni M.E."/>
            <person name="Heipieper H.J."/>
            <person name="Klages S."/>
            <person name="Kotsyurbenko O.R."/>
            <person name="Langer I."/>
            <person name="Nechitaylo T.Y."/>
            <person name="Lunsdorf H."/>
            <person name="Fernandez M."/>
            <person name="Juarez S."/>
            <person name="Ciordia S."/>
            <person name="Singer A."/>
            <person name="Kagan O."/>
            <person name="Egorova O."/>
            <person name="Petit P.A."/>
            <person name="Stogios P."/>
            <person name="Kim Y."/>
            <person name="Tchigvintsev A."/>
            <person name="Flick R."/>
            <person name="Denaro R."/>
            <person name="Genovese M."/>
            <person name="Albar J.P."/>
            <person name="Reva O.N."/>
            <person name="Martinez-Gomariz M."/>
            <person name="Tran H."/>
            <person name="Ferrer M."/>
            <person name="Savchenko A."/>
            <person name="Yakunin A.F."/>
            <person name="Yakimov M.M."/>
            <person name="Golyshina O.V."/>
            <person name="Reinhardt R."/>
            <person name="Golyshin P.N."/>
        </authorList>
    </citation>
    <scope>NUCLEOTIDE SEQUENCE [LARGE SCALE GENOMIC DNA]</scope>
</reference>
<keyword evidence="9" id="KW-1185">Reference proteome</keyword>
<dbReference type="PANTHER" id="PTHR47245">
    <property type="entry name" value="PEPTIDYLPROLYL ISOMERASE"/>
    <property type="match status" value="1"/>
</dbReference>
<comment type="similarity">
    <text evidence="2">Belongs to the PpiC/parvulin rotamase family.</text>
</comment>
<dbReference type="Pfam" id="PF13145">
    <property type="entry name" value="Rotamase_2"/>
    <property type="match status" value="1"/>
</dbReference>
<evidence type="ECO:0000259" key="7">
    <source>
        <dbReference type="PROSITE" id="PS50198"/>
    </source>
</evidence>
<dbReference type="InterPro" id="IPR050245">
    <property type="entry name" value="PrsA_foldase"/>
</dbReference>
<keyword evidence="4 5" id="KW-0697">Rotamase</keyword>
<feature type="domain" description="PpiC" evidence="7">
    <location>
        <begin position="298"/>
        <end position="379"/>
    </location>
</feature>
<dbReference type="AlphaFoldDB" id="R4YV91"/>